<organism evidence="1 2">
    <name type="scientific">Pluteus cervinus</name>
    <dbReference type="NCBI Taxonomy" id="181527"/>
    <lineage>
        <taxon>Eukaryota</taxon>
        <taxon>Fungi</taxon>
        <taxon>Dikarya</taxon>
        <taxon>Basidiomycota</taxon>
        <taxon>Agaricomycotina</taxon>
        <taxon>Agaricomycetes</taxon>
        <taxon>Agaricomycetidae</taxon>
        <taxon>Agaricales</taxon>
        <taxon>Pluteineae</taxon>
        <taxon>Pluteaceae</taxon>
        <taxon>Pluteus</taxon>
    </lineage>
</organism>
<keyword evidence="2" id="KW-1185">Reference proteome</keyword>
<reference evidence="1 2" key="1">
    <citation type="journal article" date="2019" name="Nat. Ecol. Evol.">
        <title>Megaphylogeny resolves global patterns of mushroom evolution.</title>
        <authorList>
            <person name="Varga T."/>
            <person name="Krizsan K."/>
            <person name="Foldi C."/>
            <person name="Dima B."/>
            <person name="Sanchez-Garcia M."/>
            <person name="Sanchez-Ramirez S."/>
            <person name="Szollosi G.J."/>
            <person name="Szarkandi J.G."/>
            <person name="Papp V."/>
            <person name="Albert L."/>
            <person name="Andreopoulos W."/>
            <person name="Angelini C."/>
            <person name="Antonin V."/>
            <person name="Barry K.W."/>
            <person name="Bougher N.L."/>
            <person name="Buchanan P."/>
            <person name="Buyck B."/>
            <person name="Bense V."/>
            <person name="Catcheside P."/>
            <person name="Chovatia M."/>
            <person name="Cooper J."/>
            <person name="Damon W."/>
            <person name="Desjardin D."/>
            <person name="Finy P."/>
            <person name="Geml J."/>
            <person name="Haridas S."/>
            <person name="Hughes K."/>
            <person name="Justo A."/>
            <person name="Karasinski D."/>
            <person name="Kautmanova I."/>
            <person name="Kiss B."/>
            <person name="Kocsube S."/>
            <person name="Kotiranta H."/>
            <person name="LaButti K.M."/>
            <person name="Lechner B.E."/>
            <person name="Liimatainen K."/>
            <person name="Lipzen A."/>
            <person name="Lukacs Z."/>
            <person name="Mihaltcheva S."/>
            <person name="Morgado L.N."/>
            <person name="Niskanen T."/>
            <person name="Noordeloos M.E."/>
            <person name="Ohm R.A."/>
            <person name="Ortiz-Santana B."/>
            <person name="Ovrebo C."/>
            <person name="Racz N."/>
            <person name="Riley R."/>
            <person name="Savchenko A."/>
            <person name="Shiryaev A."/>
            <person name="Soop K."/>
            <person name="Spirin V."/>
            <person name="Szebenyi C."/>
            <person name="Tomsovsky M."/>
            <person name="Tulloss R.E."/>
            <person name="Uehling J."/>
            <person name="Grigoriev I.V."/>
            <person name="Vagvolgyi C."/>
            <person name="Papp T."/>
            <person name="Martin F.M."/>
            <person name="Miettinen O."/>
            <person name="Hibbett D.S."/>
            <person name="Nagy L.G."/>
        </authorList>
    </citation>
    <scope>NUCLEOTIDE SEQUENCE [LARGE SCALE GENOMIC DNA]</scope>
    <source>
        <strain evidence="1 2">NL-1719</strain>
    </source>
</reference>
<accession>A0ACD2ZY06</accession>
<gene>
    <name evidence="1" type="ORF">BDN72DRAFT_906728</name>
</gene>
<dbReference type="EMBL" id="ML209363">
    <property type="protein sequence ID" value="TFK58443.1"/>
    <property type="molecule type" value="Genomic_DNA"/>
</dbReference>
<evidence type="ECO:0000313" key="2">
    <source>
        <dbReference type="Proteomes" id="UP000308600"/>
    </source>
</evidence>
<proteinExistence type="predicted"/>
<dbReference type="Proteomes" id="UP000308600">
    <property type="component" value="Unassembled WGS sequence"/>
</dbReference>
<protein>
    <submittedName>
        <fullName evidence="1">Uncharacterized protein</fullName>
    </submittedName>
</protein>
<sequence>MTNINPPSVFDGDHAKFKTWWSQILNYIGGKRIVDANDRILTALSYMRGGTAELWAQGYIERINSGAIAVADWNAFIAEITEAFQDRNLAHKAREQLEVFTQKKHTIDTYISELELKFGEAGMDDKAEKIRIMEKGVNPQIVDAMYAVEVVPDAYDTFKQGVQTDIRKKQHRGLPISSNSRPKLG</sequence>
<evidence type="ECO:0000313" key="1">
    <source>
        <dbReference type="EMBL" id="TFK58443.1"/>
    </source>
</evidence>
<name>A0ACD2ZY06_9AGAR</name>